<dbReference type="Proteomes" id="UP000092634">
    <property type="component" value="Unassembled WGS sequence"/>
</dbReference>
<organism evidence="1 2">
    <name type="scientific">Janthinobacterium lividum</name>
    <dbReference type="NCBI Taxonomy" id="29581"/>
    <lineage>
        <taxon>Bacteria</taxon>
        <taxon>Pseudomonadati</taxon>
        <taxon>Pseudomonadota</taxon>
        <taxon>Betaproteobacteria</taxon>
        <taxon>Burkholderiales</taxon>
        <taxon>Oxalobacteraceae</taxon>
        <taxon>Janthinobacterium</taxon>
    </lineage>
</organism>
<dbReference type="EMBL" id="MAQB02000003">
    <property type="protein sequence ID" value="OFJ47602.1"/>
    <property type="molecule type" value="Genomic_DNA"/>
</dbReference>
<dbReference type="SUPFAM" id="SSF53955">
    <property type="entry name" value="Lysozyme-like"/>
    <property type="match status" value="1"/>
</dbReference>
<name>A0A1E8PMQ4_9BURK</name>
<proteinExistence type="predicted"/>
<dbReference type="AlphaFoldDB" id="A0A1E8PMQ4"/>
<comment type="caution">
    <text evidence="1">The sequence shown here is derived from an EMBL/GenBank/DDBJ whole genome shotgun (WGS) entry which is preliminary data.</text>
</comment>
<gene>
    <name evidence="1" type="ORF">BA896_023270</name>
</gene>
<evidence type="ECO:0000313" key="1">
    <source>
        <dbReference type="EMBL" id="OFJ47602.1"/>
    </source>
</evidence>
<dbReference type="Gene3D" id="1.10.530.10">
    <property type="match status" value="1"/>
</dbReference>
<reference evidence="1 2" key="1">
    <citation type="submission" date="2016-10" db="EMBL/GenBank/DDBJ databases">
        <title>Updated version of Genome Assembly of Janthinobacterium lividum ERGS5:01.</title>
        <authorList>
            <person name="Kumar R."/>
            <person name="Acharya V."/>
            <person name="Singh D."/>
        </authorList>
    </citation>
    <scope>NUCLEOTIDE SEQUENCE [LARGE SCALE GENOMIC DNA]</scope>
    <source>
        <strain evidence="1 2">ERGS5:01</strain>
    </source>
</reference>
<accession>A0A1E8PMQ4</accession>
<dbReference type="CDD" id="cd00736">
    <property type="entry name" value="lambda_lys-like"/>
    <property type="match status" value="1"/>
</dbReference>
<evidence type="ECO:0000313" key="2">
    <source>
        <dbReference type="Proteomes" id="UP000092634"/>
    </source>
</evidence>
<protein>
    <submittedName>
        <fullName evidence="1">Endolysin</fullName>
    </submittedName>
</protein>
<sequence>MTTQANERAFLAAIRVGEGTSAGNGYSILFGGATFGSFDDHPALLGWRGGSLSAAMCAGAGFGPGCVSTAAGAFQINKPTWLRVGGKLGLSDFSPASQDAAALELIREKGALGDVRAGRVDVAVTKVSKVWASLPGAEYGQGEVKLAAFVKNYANAGGNVA</sequence>
<dbReference type="InterPro" id="IPR023346">
    <property type="entry name" value="Lysozyme-like_dom_sf"/>
</dbReference>